<dbReference type="Gramene" id="OPUNC12G18280.1">
    <property type="protein sequence ID" value="OPUNC12G18280.1"/>
    <property type="gene ID" value="OPUNC12G18280"/>
</dbReference>
<evidence type="ECO:0000313" key="2">
    <source>
        <dbReference type="Proteomes" id="UP000026962"/>
    </source>
</evidence>
<reference evidence="1" key="1">
    <citation type="submission" date="2015-04" db="UniProtKB">
        <authorList>
            <consortium name="EnsemblPlants"/>
        </authorList>
    </citation>
    <scope>IDENTIFICATION</scope>
</reference>
<dbReference type="AlphaFoldDB" id="A0A0E0MQ16"/>
<name>A0A0E0MQ16_ORYPU</name>
<dbReference type="HOGENOM" id="CLU_2926689_0_0_1"/>
<evidence type="ECO:0000313" key="1">
    <source>
        <dbReference type="EnsemblPlants" id="OPUNC12G18280.1"/>
    </source>
</evidence>
<proteinExistence type="predicted"/>
<keyword evidence="2" id="KW-1185">Reference proteome</keyword>
<protein>
    <submittedName>
        <fullName evidence="1">Uncharacterized protein</fullName>
    </submittedName>
</protein>
<dbReference type="EnsemblPlants" id="OPUNC12G18280.1">
    <property type="protein sequence ID" value="OPUNC12G18280.1"/>
    <property type="gene ID" value="OPUNC12G18280"/>
</dbReference>
<dbReference type="Proteomes" id="UP000026962">
    <property type="component" value="Chromosome 12"/>
</dbReference>
<accession>A0A0E0MQ16</accession>
<organism evidence="1">
    <name type="scientific">Oryza punctata</name>
    <name type="common">Red rice</name>
    <dbReference type="NCBI Taxonomy" id="4537"/>
    <lineage>
        <taxon>Eukaryota</taxon>
        <taxon>Viridiplantae</taxon>
        <taxon>Streptophyta</taxon>
        <taxon>Embryophyta</taxon>
        <taxon>Tracheophyta</taxon>
        <taxon>Spermatophyta</taxon>
        <taxon>Magnoliopsida</taxon>
        <taxon>Liliopsida</taxon>
        <taxon>Poales</taxon>
        <taxon>Poaceae</taxon>
        <taxon>BOP clade</taxon>
        <taxon>Oryzoideae</taxon>
        <taxon>Oryzeae</taxon>
        <taxon>Oryzinae</taxon>
        <taxon>Oryza</taxon>
    </lineage>
</organism>
<reference evidence="1" key="2">
    <citation type="submission" date="2018-05" db="EMBL/GenBank/DDBJ databases">
        <title>OpunRS2 (Oryza punctata Reference Sequence Version 2).</title>
        <authorList>
            <person name="Zhang J."/>
            <person name="Kudrna D."/>
            <person name="Lee S."/>
            <person name="Talag J."/>
            <person name="Welchert J."/>
            <person name="Wing R.A."/>
        </authorList>
    </citation>
    <scope>NUCLEOTIDE SEQUENCE [LARGE SCALE GENOMIC DNA]</scope>
</reference>
<sequence>MVGSGEWLLRENLLPRIEVTSEGSYHMTYYVSLLQLADNDISEIAGTRRSPTFPTLKSEGK</sequence>